<dbReference type="PANTHER" id="PTHR43448:SF2">
    <property type="entry name" value="PROTOHEME IX FARNESYLTRANSFERASE, MITOCHONDRIAL"/>
    <property type="match status" value="1"/>
</dbReference>
<dbReference type="EC" id="2.5.1.141" evidence="10"/>
<keyword evidence="5 10" id="KW-0812">Transmembrane</keyword>
<proteinExistence type="inferred from homology"/>
<dbReference type="Gene3D" id="1.10.357.140">
    <property type="entry name" value="UbiA prenyltransferase"/>
    <property type="match status" value="1"/>
</dbReference>
<dbReference type="UniPathway" id="UPA00834">
    <property type="reaction ID" value="UER00712"/>
</dbReference>
<comment type="subunit">
    <text evidence="10">Interacts with CtaA.</text>
</comment>
<keyword evidence="4 10" id="KW-0808">Transferase</keyword>
<dbReference type="Proteomes" id="UP000186795">
    <property type="component" value="Unassembled WGS sequence"/>
</dbReference>
<evidence type="ECO:0000256" key="8">
    <source>
        <dbReference type="ARBA" id="ARBA00023136"/>
    </source>
</evidence>
<dbReference type="InterPro" id="IPR006369">
    <property type="entry name" value="Protohaem_IX_farnesylTrfase"/>
</dbReference>
<dbReference type="InterPro" id="IPR030470">
    <property type="entry name" value="UbiA_prenylTrfase_CS"/>
</dbReference>
<keyword evidence="7 10" id="KW-0350">Heme biosynthesis</keyword>
<comment type="subcellular location">
    <subcellularLocation>
        <location evidence="1 10">Cell membrane</location>
        <topology evidence="1 10">Multi-pass membrane protein</topology>
    </subcellularLocation>
</comment>
<comment type="similarity">
    <text evidence="10">Belongs to the UbiA prenyltransferase family. Protoheme IX farnesyltransferase subfamily.</text>
</comment>
<evidence type="ECO:0000313" key="12">
    <source>
        <dbReference type="Proteomes" id="UP000186795"/>
    </source>
</evidence>
<feature type="transmembrane region" description="Helical" evidence="10">
    <location>
        <begin position="185"/>
        <end position="208"/>
    </location>
</feature>
<feature type="transmembrane region" description="Helical" evidence="10">
    <location>
        <begin position="39"/>
        <end position="58"/>
    </location>
</feature>
<evidence type="ECO:0000256" key="9">
    <source>
        <dbReference type="ARBA" id="ARBA00047690"/>
    </source>
</evidence>
<organism evidence="11 12">
    <name type="scientific">Kroppenstedtia eburnea</name>
    <dbReference type="NCBI Taxonomy" id="714067"/>
    <lineage>
        <taxon>Bacteria</taxon>
        <taxon>Bacillati</taxon>
        <taxon>Bacillota</taxon>
        <taxon>Bacilli</taxon>
        <taxon>Bacillales</taxon>
        <taxon>Thermoactinomycetaceae</taxon>
        <taxon>Kroppenstedtia</taxon>
    </lineage>
</organism>
<feature type="transmembrane region" description="Helical" evidence="10">
    <location>
        <begin position="258"/>
        <end position="277"/>
    </location>
</feature>
<name>A0A1N7PMP7_9BACL</name>
<evidence type="ECO:0000256" key="5">
    <source>
        <dbReference type="ARBA" id="ARBA00022692"/>
    </source>
</evidence>
<evidence type="ECO:0000313" key="11">
    <source>
        <dbReference type="EMBL" id="SIT11924.1"/>
    </source>
</evidence>
<dbReference type="CDD" id="cd13957">
    <property type="entry name" value="PT_UbiA_Cox10"/>
    <property type="match status" value="1"/>
</dbReference>
<keyword evidence="6 10" id="KW-1133">Transmembrane helix</keyword>
<dbReference type="OrthoDB" id="9814417at2"/>
<dbReference type="HAMAP" id="MF_00154">
    <property type="entry name" value="CyoE_CtaB"/>
    <property type="match status" value="1"/>
</dbReference>
<dbReference type="GO" id="GO:0005886">
    <property type="term" value="C:plasma membrane"/>
    <property type="evidence" value="ECO:0007669"/>
    <property type="project" value="UniProtKB-SubCell"/>
</dbReference>
<dbReference type="RefSeq" id="WP_040387429.1">
    <property type="nucleotide sequence ID" value="NZ_CP048103.1"/>
</dbReference>
<sequence>MDQPFATTPRKSRPANRLPFSERVLSSGRDVLSLTKPGINLSNLFACLAGYWLASGGIPEWMSLSWALLGTALVVGGSCALNNGIDRDFDRKMERTKHRPVPSGRVDRRAAVLLGLILVGAGVWLLAVGVNPLAAWLAAAGSFLYVVVYTLWLKRISTSNTVIGSLSGAIPPLIGWAAAGQGLTWTAWILFFILFLWQPPHFFALALLKTEDYRRAGIPMLPVVKGERNTRRQMLLFVWILLPVSLLLGGTGTVSRGYSVTALVLGVSYLMLALLRFKGGGEKRWARWMFRYSLIYLTLILTAVAVFTAPFPG</sequence>
<feature type="transmembrane region" description="Helical" evidence="10">
    <location>
        <begin position="160"/>
        <end position="179"/>
    </location>
</feature>
<reference evidence="12" key="1">
    <citation type="submission" date="2017-01" db="EMBL/GenBank/DDBJ databases">
        <authorList>
            <person name="Varghese N."/>
            <person name="Submissions S."/>
        </authorList>
    </citation>
    <scope>NUCLEOTIDE SEQUENCE [LARGE SCALE GENOMIC DNA]</scope>
    <source>
        <strain evidence="12">DSM 45196</strain>
    </source>
</reference>
<evidence type="ECO:0000256" key="4">
    <source>
        <dbReference type="ARBA" id="ARBA00022679"/>
    </source>
</evidence>
<keyword evidence="12" id="KW-1185">Reference proteome</keyword>
<evidence type="ECO:0000256" key="10">
    <source>
        <dbReference type="HAMAP-Rule" id="MF_00154"/>
    </source>
</evidence>
<comment type="catalytic activity">
    <reaction evidence="9 10">
        <text>heme b + (2E,6E)-farnesyl diphosphate + H2O = Fe(II)-heme o + diphosphate</text>
        <dbReference type="Rhea" id="RHEA:28070"/>
        <dbReference type="ChEBI" id="CHEBI:15377"/>
        <dbReference type="ChEBI" id="CHEBI:33019"/>
        <dbReference type="ChEBI" id="CHEBI:60344"/>
        <dbReference type="ChEBI" id="CHEBI:60530"/>
        <dbReference type="ChEBI" id="CHEBI:175763"/>
        <dbReference type="EC" id="2.5.1.141"/>
    </reaction>
</comment>
<dbReference type="GO" id="GO:0008495">
    <property type="term" value="F:protoheme IX farnesyltransferase activity"/>
    <property type="evidence" value="ECO:0007669"/>
    <property type="project" value="UniProtKB-UniRule"/>
</dbReference>
<dbReference type="EMBL" id="FTOD01000013">
    <property type="protein sequence ID" value="SIT11924.1"/>
    <property type="molecule type" value="Genomic_DNA"/>
</dbReference>
<comment type="function">
    <text evidence="10">Converts heme B (protoheme IX) to heme O by substitution of the vinyl group on carbon 2 of heme B porphyrin ring with a hydroxyethyl farnesyl side group.</text>
</comment>
<dbReference type="InterPro" id="IPR000537">
    <property type="entry name" value="UbiA_prenyltransferase"/>
</dbReference>
<dbReference type="InterPro" id="IPR044878">
    <property type="entry name" value="UbiA_sf"/>
</dbReference>
<feature type="transmembrane region" description="Helical" evidence="10">
    <location>
        <begin position="133"/>
        <end position="153"/>
    </location>
</feature>
<feature type="transmembrane region" description="Helical" evidence="10">
    <location>
        <begin position="64"/>
        <end position="85"/>
    </location>
</feature>
<evidence type="ECO:0000256" key="3">
    <source>
        <dbReference type="ARBA" id="ARBA00022475"/>
    </source>
</evidence>
<gene>
    <name evidence="10" type="primary">ctaB</name>
    <name evidence="11" type="ORF">SAMN05421790_11369</name>
</gene>
<keyword evidence="8 10" id="KW-0472">Membrane</keyword>
<evidence type="ECO:0000256" key="6">
    <source>
        <dbReference type="ARBA" id="ARBA00022989"/>
    </source>
</evidence>
<dbReference type="AlphaFoldDB" id="A0A1N7PMP7"/>
<evidence type="ECO:0000256" key="7">
    <source>
        <dbReference type="ARBA" id="ARBA00023133"/>
    </source>
</evidence>
<comment type="miscellaneous">
    <text evidence="10">Carbon 2 of the heme B porphyrin ring is defined according to the Fischer nomenclature.</text>
</comment>
<feature type="transmembrane region" description="Helical" evidence="10">
    <location>
        <begin position="289"/>
        <end position="311"/>
    </location>
</feature>
<evidence type="ECO:0000256" key="2">
    <source>
        <dbReference type="ARBA" id="ARBA00004919"/>
    </source>
</evidence>
<dbReference type="FunFam" id="1.10.357.140:FF:000001">
    <property type="entry name" value="Protoheme IX farnesyltransferase"/>
    <property type="match status" value="1"/>
</dbReference>
<dbReference type="Pfam" id="PF01040">
    <property type="entry name" value="UbiA"/>
    <property type="match status" value="1"/>
</dbReference>
<evidence type="ECO:0000256" key="1">
    <source>
        <dbReference type="ARBA" id="ARBA00004651"/>
    </source>
</evidence>
<dbReference type="GO" id="GO:0048034">
    <property type="term" value="P:heme O biosynthetic process"/>
    <property type="evidence" value="ECO:0007669"/>
    <property type="project" value="UniProtKB-UniRule"/>
</dbReference>
<feature type="transmembrane region" description="Helical" evidence="10">
    <location>
        <begin position="106"/>
        <end position="127"/>
    </location>
</feature>
<accession>A0A1N7PMP7</accession>
<feature type="transmembrane region" description="Helical" evidence="10">
    <location>
        <begin position="234"/>
        <end position="252"/>
    </location>
</feature>
<protein>
    <recommendedName>
        <fullName evidence="10">Protoheme IX farnesyltransferase</fullName>
        <ecNumber evidence="10">2.5.1.141</ecNumber>
    </recommendedName>
    <alternativeName>
        <fullName evidence="10">Heme B farnesyltransferase</fullName>
    </alternativeName>
    <alternativeName>
        <fullName evidence="10">Heme O synthase</fullName>
    </alternativeName>
</protein>
<keyword evidence="3 10" id="KW-1003">Cell membrane</keyword>
<dbReference type="PANTHER" id="PTHR43448">
    <property type="entry name" value="PROTOHEME IX FARNESYLTRANSFERASE, MITOCHONDRIAL"/>
    <property type="match status" value="1"/>
</dbReference>
<dbReference type="NCBIfam" id="TIGR01473">
    <property type="entry name" value="cyoE_ctaB"/>
    <property type="match status" value="1"/>
</dbReference>
<comment type="pathway">
    <text evidence="2 10">Porphyrin-containing compound metabolism; heme O biosynthesis; heme O from protoheme: step 1/1.</text>
</comment>
<dbReference type="NCBIfam" id="NF003349">
    <property type="entry name" value="PRK04375.1-2"/>
    <property type="match status" value="1"/>
</dbReference>
<dbReference type="PROSITE" id="PS00943">
    <property type="entry name" value="UBIA"/>
    <property type="match status" value="1"/>
</dbReference>